<keyword evidence="1" id="KW-0812">Transmembrane</keyword>
<dbReference type="RefSeq" id="WP_069657167.1">
    <property type="nucleotide sequence ID" value="NZ_MIJF01000042.1"/>
</dbReference>
<gene>
    <name evidence="4" type="ORF">BHF71_10500</name>
</gene>
<evidence type="ECO:0000256" key="2">
    <source>
        <dbReference type="SAM" id="SignalP"/>
    </source>
</evidence>
<keyword evidence="5" id="KW-1185">Reference proteome</keyword>
<evidence type="ECO:0000313" key="5">
    <source>
        <dbReference type="Proteomes" id="UP000243739"/>
    </source>
</evidence>
<dbReference type="EMBL" id="MIJF01000042">
    <property type="protein sequence ID" value="OEF98967.1"/>
    <property type="molecule type" value="Genomic_DNA"/>
</dbReference>
<dbReference type="AlphaFoldDB" id="A0A1D2YTE5"/>
<accession>A0A1D2YTE5</accession>
<keyword evidence="1" id="KW-0472">Membrane</keyword>
<dbReference type="Gene3D" id="3.10.310.50">
    <property type="match status" value="1"/>
</dbReference>
<dbReference type="STRING" id="337097.BHF71_10500"/>
<evidence type="ECO:0000256" key="1">
    <source>
        <dbReference type="SAM" id="Phobius"/>
    </source>
</evidence>
<dbReference type="InterPro" id="IPR007621">
    <property type="entry name" value="TPM_dom"/>
</dbReference>
<proteinExistence type="predicted"/>
<dbReference type="OrthoDB" id="1654473at2"/>
<dbReference type="Proteomes" id="UP000243739">
    <property type="component" value="Unassembled WGS sequence"/>
</dbReference>
<dbReference type="Pfam" id="PF04536">
    <property type="entry name" value="TPM_phosphatase"/>
    <property type="match status" value="1"/>
</dbReference>
<feature type="domain" description="TPM" evidence="3">
    <location>
        <begin position="39"/>
        <end position="151"/>
    </location>
</feature>
<sequence length="215" mass="24728">MKRVSGILKVLLIFPLLLMLSSNVLANSNSLEKINIIEDAYQYFTDEEIEFIKEEIEKLPENYKFIILSSITGDIKEISKALFNNRNFSQDTILILILKDDRKIYITTGDVLEKKGLDQEFFNREIESYFLPKVDEGNVAYALVNLARGISNDIPKQLVKEKNSPKIPTPPKNTESSNSKNTFFGYSNQFLWTSGIIILVLILWFFSVKGFKIKK</sequence>
<feature type="signal peptide" evidence="2">
    <location>
        <begin position="1"/>
        <end position="26"/>
    </location>
</feature>
<evidence type="ECO:0000259" key="3">
    <source>
        <dbReference type="Pfam" id="PF04536"/>
    </source>
</evidence>
<feature type="transmembrane region" description="Helical" evidence="1">
    <location>
        <begin position="190"/>
        <end position="208"/>
    </location>
</feature>
<organism evidence="4 5">
    <name type="scientific">Vulcanibacillus modesticaldus</name>
    <dbReference type="NCBI Taxonomy" id="337097"/>
    <lineage>
        <taxon>Bacteria</taxon>
        <taxon>Bacillati</taxon>
        <taxon>Bacillota</taxon>
        <taxon>Bacilli</taxon>
        <taxon>Bacillales</taxon>
        <taxon>Bacillaceae</taxon>
        <taxon>Vulcanibacillus</taxon>
    </lineage>
</organism>
<protein>
    <recommendedName>
        <fullName evidence="3">TPM domain-containing protein</fullName>
    </recommendedName>
</protein>
<comment type="caution">
    <text evidence="4">The sequence shown here is derived from an EMBL/GenBank/DDBJ whole genome shotgun (WGS) entry which is preliminary data.</text>
</comment>
<feature type="chain" id="PRO_5008912726" description="TPM domain-containing protein" evidence="2">
    <location>
        <begin position="27"/>
        <end position="215"/>
    </location>
</feature>
<keyword evidence="2" id="KW-0732">Signal</keyword>
<name>A0A1D2YTE5_9BACI</name>
<evidence type="ECO:0000313" key="4">
    <source>
        <dbReference type="EMBL" id="OEF98967.1"/>
    </source>
</evidence>
<keyword evidence="1" id="KW-1133">Transmembrane helix</keyword>
<reference evidence="4 5" key="1">
    <citation type="submission" date="2016-09" db="EMBL/GenBank/DDBJ databases">
        <title>Draft genome sequence for the type strain of Vulcanibacillus modesticaldus BR, a strictly anaerobic, moderately thermophilic, and nitrate-reducing bacterium from deep sea-hydrothermal vents of the Mid-Atlantic Ridge.</title>
        <authorList>
            <person name="Abin C.A."/>
            <person name="Hollibaugh J.T."/>
        </authorList>
    </citation>
    <scope>NUCLEOTIDE SEQUENCE [LARGE SCALE GENOMIC DNA]</scope>
    <source>
        <strain evidence="4 5">BR</strain>
    </source>
</reference>